<evidence type="ECO:0000313" key="1">
    <source>
        <dbReference type="EMBL" id="MFC4871663.1"/>
    </source>
</evidence>
<dbReference type="Proteomes" id="UP001595818">
    <property type="component" value="Unassembled WGS sequence"/>
</dbReference>
<sequence length="336" mass="38767">MNMNVCISLILSLSFFIGSRSPAYSQGKEGGRLMLKSGFEEGVSVTPDMTTLTGSDIPGYSWDEKQAWISFTEFTYIVNPDKNLEDYMESVIEEATGPHGNVTRVLRMTNKKDDTDHPAVSRNEFSFLSNEKGEAAYEEGYVRYWMKLPENLPDIIPFEDPMTFYVIMEWKEPGSGIRKSAEECIECCDAKPGGTNNYRININIIKDAHSRDLYWRVMGEHPQPCREVEWQFDAREASIPVGEWFLVEAYMKKHETEGRVYFAINEQVILDTDETRPDGFTGRTQHADNPLPLRFWSPLKNYHSMEWNRQGPINHLYDDFEMWSGFPPGHPALRLK</sequence>
<reference evidence="2" key="1">
    <citation type="journal article" date="2019" name="Int. J. Syst. Evol. Microbiol.">
        <title>The Global Catalogue of Microorganisms (GCM) 10K type strain sequencing project: providing services to taxonomists for standard genome sequencing and annotation.</title>
        <authorList>
            <consortium name="The Broad Institute Genomics Platform"/>
            <consortium name="The Broad Institute Genome Sequencing Center for Infectious Disease"/>
            <person name="Wu L."/>
            <person name="Ma J."/>
        </authorList>
    </citation>
    <scope>NUCLEOTIDE SEQUENCE [LARGE SCALE GENOMIC DNA]</scope>
    <source>
        <strain evidence="2">CGMCC 4.7466</strain>
    </source>
</reference>
<proteinExistence type="predicted"/>
<organism evidence="1 2">
    <name type="scientific">Negadavirga shengliensis</name>
    <dbReference type="NCBI Taxonomy" id="1389218"/>
    <lineage>
        <taxon>Bacteria</taxon>
        <taxon>Pseudomonadati</taxon>
        <taxon>Bacteroidota</taxon>
        <taxon>Cytophagia</taxon>
        <taxon>Cytophagales</taxon>
        <taxon>Cyclobacteriaceae</taxon>
        <taxon>Negadavirga</taxon>
    </lineage>
</organism>
<dbReference type="Gene3D" id="2.60.120.200">
    <property type="match status" value="1"/>
</dbReference>
<name>A0ABV9SZ76_9BACT</name>
<dbReference type="RefSeq" id="WP_377063350.1">
    <property type="nucleotide sequence ID" value="NZ_JBHSJJ010000004.1"/>
</dbReference>
<evidence type="ECO:0000313" key="2">
    <source>
        <dbReference type="Proteomes" id="UP001595818"/>
    </source>
</evidence>
<dbReference type="EMBL" id="JBHSJJ010000004">
    <property type="protein sequence ID" value="MFC4871663.1"/>
    <property type="molecule type" value="Genomic_DNA"/>
</dbReference>
<accession>A0ABV9SZ76</accession>
<gene>
    <name evidence="1" type="ORF">ACFPFU_08195</name>
</gene>
<protein>
    <submittedName>
        <fullName evidence="1">Uncharacterized protein</fullName>
    </submittedName>
</protein>
<comment type="caution">
    <text evidence="1">The sequence shown here is derived from an EMBL/GenBank/DDBJ whole genome shotgun (WGS) entry which is preliminary data.</text>
</comment>
<keyword evidence="2" id="KW-1185">Reference proteome</keyword>